<dbReference type="PANTHER" id="PTHR43253:SF1">
    <property type="entry name" value="TRICORN PROTEASE HOMOLOG 2-RELATED"/>
    <property type="match status" value="1"/>
</dbReference>
<feature type="active site" description="Charge relay system" evidence="8">
    <location>
        <position position="1000"/>
    </location>
</feature>
<reference evidence="12 13" key="1">
    <citation type="submission" date="2019-08" db="EMBL/GenBank/DDBJ databases">
        <title>Lewinella sp. strain SSH13 Genome sequencing and assembly.</title>
        <authorList>
            <person name="Kim I."/>
        </authorList>
    </citation>
    <scope>NUCLEOTIDE SEQUENCE [LARGE SCALE GENOMIC DNA]</scope>
    <source>
        <strain evidence="12 13">SSH13</strain>
    </source>
</reference>
<dbReference type="Pfam" id="PF26549">
    <property type="entry name" value="Tricorn_N"/>
    <property type="match status" value="1"/>
</dbReference>
<evidence type="ECO:0000256" key="10">
    <source>
        <dbReference type="SAM" id="SignalP"/>
    </source>
</evidence>
<dbReference type="PIRSF" id="PIRSF036421">
    <property type="entry name" value="Tricorn_protease"/>
    <property type="match status" value="1"/>
</dbReference>
<dbReference type="GO" id="GO:0006508">
    <property type="term" value="P:proteolysis"/>
    <property type="evidence" value="ECO:0007669"/>
    <property type="project" value="UniProtKB-UniRule"/>
</dbReference>
<keyword evidence="5 7" id="KW-0378">Hydrolase</keyword>
<dbReference type="InterPro" id="IPR028204">
    <property type="entry name" value="Tricorn_C1"/>
</dbReference>
<dbReference type="OrthoDB" id="9815657at2"/>
<dbReference type="PANTHER" id="PTHR43253">
    <property type="entry name" value="TRICORN PROTEASE HOMOLOG 2-RELATED"/>
    <property type="match status" value="1"/>
</dbReference>
<dbReference type="Gene3D" id="2.120.10.60">
    <property type="entry name" value="Tricorn protease N-terminal domain"/>
    <property type="match status" value="1"/>
</dbReference>
<evidence type="ECO:0000256" key="5">
    <source>
        <dbReference type="ARBA" id="ARBA00022801"/>
    </source>
</evidence>
<feature type="active site" description="Charge relay system" evidence="8">
    <location>
        <position position="727"/>
    </location>
</feature>
<proteinExistence type="inferred from homology"/>
<feature type="site" description="Transition state stabilizer; via amide nitrogen" evidence="9">
    <location>
        <position position="945"/>
    </location>
</feature>
<dbReference type="Pfam" id="PF03572">
    <property type="entry name" value="Peptidase_S41"/>
    <property type="match status" value="1"/>
</dbReference>
<dbReference type="AlphaFoldDB" id="A0A5C7G138"/>
<dbReference type="Pfam" id="PF13180">
    <property type="entry name" value="PDZ_2"/>
    <property type="match status" value="1"/>
</dbReference>
<keyword evidence="13" id="KW-1185">Reference proteome</keyword>
<feature type="active site" description="Nucleophile" evidence="8">
    <location>
        <position position="944"/>
    </location>
</feature>
<dbReference type="SMART" id="SM00228">
    <property type="entry name" value="PDZ"/>
    <property type="match status" value="1"/>
</dbReference>
<dbReference type="SMART" id="SM00245">
    <property type="entry name" value="TSPc"/>
    <property type="match status" value="1"/>
</dbReference>
<dbReference type="PROSITE" id="PS50106">
    <property type="entry name" value="PDZ"/>
    <property type="match status" value="1"/>
</dbReference>
<dbReference type="RefSeq" id="WP_147929039.1">
    <property type="nucleotide sequence ID" value="NZ_VOXD01000002.1"/>
</dbReference>
<dbReference type="GO" id="GO:0005737">
    <property type="term" value="C:cytoplasm"/>
    <property type="evidence" value="ECO:0007669"/>
    <property type="project" value="UniProtKB-SubCell"/>
</dbReference>
<evidence type="ECO:0000256" key="2">
    <source>
        <dbReference type="ARBA" id="ARBA00008524"/>
    </source>
</evidence>
<keyword evidence="3 7" id="KW-0963">Cytoplasm</keyword>
<evidence type="ECO:0000256" key="6">
    <source>
        <dbReference type="ARBA" id="ARBA00022825"/>
    </source>
</evidence>
<feature type="domain" description="PDZ" evidence="11">
    <location>
        <begin position="740"/>
        <end position="817"/>
    </location>
</feature>
<dbReference type="Gene3D" id="2.120.10.30">
    <property type="entry name" value="TolB, C-terminal domain"/>
    <property type="match status" value="2"/>
</dbReference>
<comment type="caution">
    <text evidence="12">The sequence shown here is derived from an EMBL/GenBank/DDBJ whole genome shotgun (WGS) entry which is preliminary data.</text>
</comment>
<protein>
    <recommendedName>
        <fullName evidence="7">Tricorn protease homolog</fullName>
        <ecNumber evidence="7">3.4.21.-</ecNumber>
    </recommendedName>
</protein>
<gene>
    <name evidence="12" type="ORF">FUA23_02040</name>
</gene>
<comment type="function">
    <text evidence="7">Degrades oligopeptides.</text>
</comment>
<evidence type="ECO:0000256" key="3">
    <source>
        <dbReference type="ARBA" id="ARBA00022490"/>
    </source>
</evidence>
<dbReference type="Gene3D" id="3.90.226.10">
    <property type="entry name" value="2-enoyl-CoA Hydratase, Chain A, domain 1"/>
    <property type="match status" value="1"/>
</dbReference>
<dbReference type="InterPro" id="IPR036034">
    <property type="entry name" value="PDZ_sf"/>
</dbReference>
<evidence type="ECO:0000256" key="7">
    <source>
        <dbReference type="PIRNR" id="PIRNR036421"/>
    </source>
</evidence>
<comment type="subcellular location">
    <subcellularLocation>
        <location evidence="1 7">Cytoplasm</location>
    </subcellularLocation>
</comment>
<sequence>MKNLSLTLLCWALLCTCVSAQSLYFADHPALSPDGETLVFSYNGDLWKVPSAGGAANRITALDGAESHPRISPDGKWLAFTSGQYGNADVYVTPLAGGEITQLTYHQAADQVANWSWDSKTIYFTSSRYNRMATFTVPVTGGTPKRLMPHYFNIAHNVVPLPGSDDFLFNETWESSNFTHRKGYKGPYNPDLKRYDPKVNKVTQLTKWEGKDMWPMADRKGNIFFVSDRDNGEYNLYSLNSDGKIKRLTKYATSVFSPSLSADGSKIAYVRDYQLEVYDVASGRSKVVPVSLNSFVGLAKTADFKTGGNLDYFDVARDGKKLAAVSRGELFVSDMEGEFVRQIMTGPGRVMEVKWLKDGKTLVFTQTYNGYQNLYTVSADGTGEPTRRTSDTRNNRNLEMSHDTSRVAYLSGRDEVRVMDLDDFSAETVAKQEVWFRGSIPRWSPDDRYLMFTGYLDFEEDIFLVDTENGNELMNLTQTGVTETDPVWSPDGKYIYFSSSPHVPSYPRGGGNVDLWRLPLYKFDEPHRSDKFDQLFAEEDKKKGKKDSVVVRIEAEGIMERIERVGPSFGSQSGAFVVEDDDKTIVFYGSNHEGSRALYMTTYEPFESPKTMMFKGRGVGNATDLVEVKGKYYLLGSGNVQKLNVGQKKFDAIEVKHTFRRALGPEFEQMFYETWANMEENFYDENFHGVDWQGMRDRYAAFLPYITNRADLRRLTNDLLGELNTSHFGFSSRGKEESTKQGARSLALGLAYDQNDPYRIASIITDGPADRNDVDLMAGDRITAIDGIPVEQTVNRESYLSRPSIDGSVSLTVERNGQVVSTSLHPTSYTSERTNRYDEWVDTNQRTVDEKTDKKIAYVHMKNMTGGQLDAFMSEMVSEGHQRQGLILDLRYNTGGNVHDAVLNFLSQRPYLKWQYRAGQRANQPNFAPAGQPIILMINEQSLSDAEMTAAGFKELGLGTIVGTPTYRWIIFTSGKGLVDGSFYRLPSWGTYTLDGKNLEKTGVEPDVRIDNTAADRATGKDPQLMKAIELALKGLDR</sequence>
<dbReference type="SUPFAM" id="SSF82171">
    <property type="entry name" value="DPP6 N-terminal domain-like"/>
    <property type="match status" value="1"/>
</dbReference>
<name>A0A5C7G138_9BACT</name>
<keyword evidence="6 7" id="KW-0720">Serine protease</keyword>
<dbReference type="Proteomes" id="UP000321907">
    <property type="component" value="Unassembled WGS sequence"/>
</dbReference>
<dbReference type="InterPro" id="IPR001478">
    <property type="entry name" value="PDZ"/>
</dbReference>
<dbReference type="CDD" id="cd07562">
    <property type="entry name" value="Peptidase_S41_TRI"/>
    <property type="match status" value="1"/>
</dbReference>
<dbReference type="Pfam" id="PF26550">
    <property type="entry name" value="Tricorn_2nd"/>
    <property type="match status" value="1"/>
</dbReference>
<evidence type="ECO:0000256" key="4">
    <source>
        <dbReference type="ARBA" id="ARBA00022670"/>
    </source>
</evidence>
<dbReference type="EMBL" id="VOXD01000002">
    <property type="protein sequence ID" value="TXF91499.1"/>
    <property type="molecule type" value="Genomic_DNA"/>
</dbReference>
<feature type="signal peptide" evidence="10">
    <location>
        <begin position="1"/>
        <end position="20"/>
    </location>
</feature>
<evidence type="ECO:0000313" key="12">
    <source>
        <dbReference type="EMBL" id="TXF91499.1"/>
    </source>
</evidence>
<dbReference type="Gene3D" id="3.30.750.44">
    <property type="match status" value="1"/>
</dbReference>
<evidence type="ECO:0000313" key="13">
    <source>
        <dbReference type="Proteomes" id="UP000321907"/>
    </source>
</evidence>
<dbReference type="EC" id="3.4.21.-" evidence="7"/>
<dbReference type="Gene3D" id="2.30.42.10">
    <property type="match status" value="1"/>
</dbReference>
<dbReference type="InterPro" id="IPR005151">
    <property type="entry name" value="Tail-specific_protease"/>
</dbReference>
<dbReference type="SUPFAM" id="SSF50156">
    <property type="entry name" value="PDZ domain-like"/>
    <property type="match status" value="1"/>
</dbReference>
<dbReference type="GO" id="GO:0008236">
    <property type="term" value="F:serine-type peptidase activity"/>
    <property type="evidence" value="ECO:0007669"/>
    <property type="project" value="UniProtKB-UniRule"/>
</dbReference>
<accession>A0A5C7G138</accession>
<evidence type="ECO:0000256" key="9">
    <source>
        <dbReference type="PIRSR" id="PIRSR036421-3"/>
    </source>
</evidence>
<dbReference type="InterPro" id="IPR012393">
    <property type="entry name" value="Tricorn_protease"/>
</dbReference>
<dbReference type="Pfam" id="PF14684">
    <property type="entry name" value="Tricorn_C1"/>
    <property type="match status" value="1"/>
</dbReference>
<dbReference type="InterPro" id="IPR011042">
    <property type="entry name" value="6-blade_b-propeller_TolB-like"/>
</dbReference>
<dbReference type="SUPFAM" id="SSF69304">
    <property type="entry name" value="Tricorn protease N-terminal domain"/>
    <property type="match status" value="1"/>
</dbReference>
<dbReference type="InterPro" id="IPR029045">
    <property type="entry name" value="ClpP/crotonase-like_dom_sf"/>
</dbReference>
<keyword evidence="4 7" id="KW-0645">Protease</keyword>
<evidence type="ECO:0000256" key="8">
    <source>
        <dbReference type="PIRSR" id="PIRSR036421-1"/>
    </source>
</evidence>
<evidence type="ECO:0000259" key="11">
    <source>
        <dbReference type="PROSITE" id="PS50106"/>
    </source>
</evidence>
<feature type="chain" id="PRO_5023038658" description="Tricorn protease homolog" evidence="10">
    <location>
        <begin position="21"/>
        <end position="1038"/>
    </location>
</feature>
<organism evidence="12 13">
    <name type="scientific">Neolewinella aurantiaca</name>
    <dbReference type="NCBI Taxonomy" id="2602767"/>
    <lineage>
        <taxon>Bacteria</taxon>
        <taxon>Pseudomonadati</taxon>
        <taxon>Bacteroidota</taxon>
        <taxon>Saprospiria</taxon>
        <taxon>Saprospirales</taxon>
        <taxon>Lewinellaceae</taxon>
        <taxon>Neolewinella</taxon>
    </lineage>
</organism>
<keyword evidence="10" id="KW-0732">Signal</keyword>
<comment type="similarity">
    <text evidence="2 7">Belongs to the peptidase S41B family.</text>
</comment>
<evidence type="ECO:0000256" key="1">
    <source>
        <dbReference type="ARBA" id="ARBA00004496"/>
    </source>
</evidence>
<dbReference type="SUPFAM" id="SSF52096">
    <property type="entry name" value="ClpP/crotonase"/>
    <property type="match status" value="1"/>
</dbReference>